<sequence>MSKPQYFTRRNFLKATTTATALSLAPTATAQKSPALWKTSNPGNITNLQIEDQILYVGTGTGTLRKIGAKNGAEIASTTLDNRIMVSGVALGDNHILVGTSNDRLHCLSKQDLSKQWERPLTEGFLGVTFTEGLGIVACKEELLALNPTDGTTKWDKQTDIFTRPVAIEDKIVIQGWFNSGDSVAFLSAVTGDIINLTQDYRYGMPYDHYNPATRENFDAHIAGNTVVVSPTLNVWRYEGYTKSGSQIWVRGGATRHAAAGSISGDASNAVAINVIDDGVVSFDRTSTDTNWQVPLDAKRGSVKQDGDTVYAAGSIDDTATILALNSESGVIKWEYTGDREWFNQMTTGRDRIFVATSAGEVMAFAKQGANHSLSSSQPTSAGDGAVPESTGDASFSLTTTNPTVPVGGEAPITLSAVNFLTSKSLTVQLLLDLPSGVQVTGVDDASQGSNQYTTTVTVDPSDESSITVNLQVNEPGEYNVVGNAIYYFEDDTENKAIYSQAVQIQTSEEKVKTSESEAGGGLGFTGPSAFISMTALGAVRYIKNRD</sequence>
<dbReference type="AlphaFoldDB" id="A0A643JQ39"/>
<organism evidence="3">
    <name type="scientific">Haloferax sp. CBA1149</name>
    <dbReference type="NCBI Taxonomy" id="2650753"/>
    <lineage>
        <taxon>Archaea</taxon>
        <taxon>Methanobacteriati</taxon>
        <taxon>Methanobacteriota</taxon>
        <taxon>Stenosarchaea group</taxon>
        <taxon>Halobacteria</taxon>
        <taxon>Halobacteriales</taxon>
        <taxon>Haloferacaceae</taxon>
        <taxon>Haloferax</taxon>
    </lineage>
</organism>
<dbReference type="Pfam" id="PF13360">
    <property type="entry name" value="PQQ_2"/>
    <property type="match status" value="2"/>
</dbReference>
<dbReference type="InterPro" id="IPR011047">
    <property type="entry name" value="Quinoprotein_ADH-like_sf"/>
</dbReference>
<dbReference type="PANTHER" id="PTHR34512">
    <property type="entry name" value="CELL SURFACE PROTEIN"/>
    <property type="match status" value="1"/>
</dbReference>
<protein>
    <submittedName>
        <fullName evidence="3">PQQ-binding-like beta-propeller repeat protein</fullName>
    </submittedName>
</protein>
<reference evidence="3" key="1">
    <citation type="submission" date="2019-09" db="EMBL/GenBank/DDBJ databases">
        <title>Genomic analysis of Haloferax sp. CBA1149.</title>
        <authorList>
            <person name="Roh S.W."/>
        </authorList>
    </citation>
    <scope>NUCLEOTIDE SEQUENCE</scope>
    <source>
        <strain evidence="3">CBA1149</strain>
    </source>
</reference>
<proteinExistence type="predicted"/>
<dbReference type="EMBL" id="VZUS01000006">
    <property type="protein sequence ID" value="KAB1184781.1"/>
    <property type="molecule type" value="Genomic_DNA"/>
</dbReference>
<dbReference type="InterPro" id="IPR015943">
    <property type="entry name" value="WD40/YVTN_repeat-like_dom_sf"/>
</dbReference>
<dbReference type="PANTHER" id="PTHR34512:SF30">
    <property type="entry name" value="OUTER MEMBRANE PROTEIN ASSEMBLY FACTOR BAMB"/>
    <property type="match status" value="1"/>
</dbReference>
<dbReference type="Gene3D" id="2.40.10.480">
    <property type="match status" value="1"/>
</dbReference>
<evidence type="ECO:0000256" key="1">
    <source>
        <dbReference type="SAM" id="MobiDB-lite"/>
    </source>
</evidence>
<feature type="domain" description="Pyrrolo-quinoline quinone repeat" evidence="2">
    <location>
        <begin position="62"/>
        <end position="160"/>
    </location>
</feature>
<dbReference type="InterPro" id="IPR006311">
    <property type="entry name" value="TAT_signal"/>
</dbReference>
<dbReference type="InterPro" id="IPR002372">
    <property type="entry name" value="PQQ_rpt_dom"/>
</dbReference>
<dbReference type="PROSITE" id="PS51318">
    <property type="entry name" value="TAT"/>
    <property type="match status" value="1"/>
</dbReference>
<dbReference type="SUPFAM" id="SSF50998">
    <property type="entry name" value="Quinoprotein alcohol dehydrogenase-like"/>
    <property type="match status" value="1"/>
</dbReference>
<feature type="region of interest" description="Disordered" evidence="1">
    <location>
        <begin position="372"/>
        <end position="395"/>
    </location>
</feature>
<feature type="domain" description="Pyrrolo-quinoline quinone repeat" evidence="2">
    <location>
        <begin position="279"/>
        <end position="368"/>
    </location>
</feature>
<dbReference type="SMART" id="SM00564">
    <property type="entry name" value="PQQ"/>
    <property type="match status" value="4"/>
</dbReference>
<comment type="caution">
    <text evidence="3">The sequence shown here is derived from an EMBL/GenBank/DDBJ whole genome shotgun (WGS) entry which is preliminary data.</text>
</comment>
<dbReference type="Gene3D" id="2.130.10.10">
    <property type="entry name" value="YVTN repeat-like/Quinoprotein amine dehydrogenase"/>
    <property type="match status" value="1"/>
</dbReference>
<dbReference type="InterPro" id="IPR019546">
    <property type="entry name" value="TAT_signal_bac_arc"/>
</dbReference>
<gene>
    <name evidence="3" type="ORF">Hfx1149_17100</name>
</gene>
<dbReference type="NCBIfam" id="TIGR01409">
    <property type="entry name" value="TAT_signal_seq"/>
    <property type="match status" value="1"/>
</dbReference>
<dbReference type="InterPro" id="IPR018391">
    <property type="entry name" value="PQQ_b-propeller_rpt"/>
</dbReference>
<evidence type="ECO:0000313" key="3">
    <source>
        <dbReference type="EMBL" id="KAB1184781.1"/>
    </source>
</evidence>
<feature type="compositionally biased region" description="Polar residues" evidence="1">
    <location>
        <begin position="372"/>
        <end position="381"/>
    </location>
</feature>
<accession>A0A643JQ39</accession>
<dbReference type="RefSeq" id="WP_151139945.1">
    <property type="nucleotide sequence ID" value="NZ_VZUS01000006.1"/>
</dbReference>
<evidence type="ECO:0000259" key="2">
    <source>
        <dbReference type="Pfam" id="PF13360"/>
    </source>
</evidence>
<name>A0A643JQ39_9EURY</name>